<dbReference type="Pfam" id="PF00067">
    <property type="entry name" value="p450"/>
    <property type="match status" value="1"/>
</dbReference>
<dbReference type="OrthoDB" id="1103324at2759"/>
<protein>
    <submittedName>
        <fullName evidence="8">Cytochrome P450</fullName>
    </submittedName>
</protein>
<keyword evidence="7" id="KW-0732">Signal</keyword>
<dbReference type="PRINTS" id="PR00385">
    <property type="entry name" value="P450"/>
</dbReference>
<feature type="signal peptide" evidence="7">
    <location>
        <begin position="1"/>
        <end position="28"/>
    </location>
</feature>
<dbReference type="GO" id="GO:0016705">
    <property type="term" value="F:oxidoreductase activity, acting on paired donors, with incorporation or reduction of molecular oxygen"/>
    <property type="evidence" value="ECO:0007669"/>
    <property type="project" value="InterPro"/>
</dbReference>
<dbReference type="InterPro" id="IPR001128">
    <property type="entry name" value="Cyt_P450"/>
</dbReference>
<dbReference type="AlphaFoldDB" id="A0A2T2N2Q4"/>
<keyword evidence="3" id="KW-0560">Oxidoreductase</keyword>
<dbReference type="SUPFAM" id="SSF48264">
    <property type="entry name" value="Cytochrome P450"/>
    <property type="match status" value="1"/>
</dbReference>
<dbReference type="InterPro" id="IPR050364">
    <property type="entry name" value="Cytochrome_P450_fung"/>
</dbReference>
<evidence type="ECO:0000256" key="5">
    <source>
        <dbReference type="ARBA" id="ARBA00023033"/>
    </source>
</evidence>
<dbReference type="GO" id="GO:0004497">
    <property type="term" value="F:monooxygenase activity"/>
    <property type="evidence" value="ECO:0007669"/>
    <property type="project" value="UniProtKB-KW"/>
</dbReference>
<keyword evidence="2 6" id="KW-0479">Metal-binding</keyword>
<dbReference type="Gene3D" id="1.10.630.10">
    <property type="entry name" value="Cytochrome P450"/>
    <property type="match status" value="1"/>
</dbReference>
<dbReference type="EMBL" id="KZ678153">
    <property type="protein sequence ID" value="PSN59684.1"/>
    <property type="molecule type" value="Genomic_DNA"/>
</dbReference>
<dbReference type="GO" id="GO:0005506">
    <property type="term" value="F:iron ion binding"/>
    <property type="evidence" value="ECO:0007669"/>
    <property type="project" value="InterPro"/>
</dbReference>
<dbReference type="GO" id="GO:0020037">
    <property type="term" value="F:heme binding"/>
    <property type="evidence" value="ECO:0007669"/>
    <property type="project" value="InterPro"/>
</dbReference>
<name>A0A2T2N2Q4_CORCC</name>
<comment type="similarity">
    <text evidence="1">Belongs to the cytochrome P450 family.</text>
</comment>
<dbReference type="PANTHER" id="PTHR46300:SF2">
    <property type="entry name" value="CYTOCHROME P450 MONOOXYGENASE ALNH-RELATED"/>
    <property type="match status" value="1"/>
</dbReference>
<comment type="cofactor">
    <cofactor evidence="6">
        <name>heme</name>
        <dbReference type="ChEBI" id="CHEBI:30413"/>
    </cofactor>
</comment>
<accession>A0A2T2N2Q4</accession>
<dbReference type="PRINTS" id="PR00463">
    <property type="entry name" value="EP450I"/>
</dbReference>
<sequence>MAFATLIFLIAALILLLLVLHSGRRSKALPPGPPTIPIIGNIHQIPKSSPHYQFAEWAREYGGIFSLMIGTGTVIVLTDPRLIKELLDKRGPTYNDRAPSYVGHDLITSGHHVLLMPYSEKWRRARKLIAQHFNESRVEREHVKLIEAEATQMVYDFMNEPAQLNLHPKRFSNSIIMSLIYGIRTRNTEVNHMLELYDIMERWSAVMETGATPPVDIIPWLKHVPEKVFGNWKTRATAVGKGMEGLYAKLSQRVIDRRSKGINAGCLLDHVLDQEPRMKFGRKELDFFGGTVMEGGSDTTSSMILAFIHAMVKYPMVQKKAHQIIDATLGHRPPTWSDYTQLPYIAQIVKETMRWRPVTPLSVPHATSADDTIDGYFIPKGSIVIINVWGLHNAAADEKRLPPSEFDPERFAGRTKLASEYAVSSDYTSRDHYGYGAGRRICPGIHVAERNLFVGIVKLLWAFDFGEIPDFPVDVNPRSGYTEGFLHCAKPFQCSITIREGRQHIIQKEYNVAQHLFQQYEM</sequence>
<evidence type="ECO:0000256" key="1">
    <source>
        <dbReference type="ARBA" id="ARBA00010617"/>
    </source>
</evidence>
<dbReference type="InterPro" id="IPR002401">
    <property type="entry name" value="Cyt_P450_E_grp-I"/>
</dbReference>
<keyword evidence="5" id="KW-0503">Monooxygenase</keyword>
<proteinExistence type="inferred from homology"/>
<keyword evidence="6" id="KW-0349">Heme</keyword>
<organism evidence="8 9">
    <name type="scientific">Corynespora cassiicola Philippines</name>
    <dbReference type="NCBI Taxonomy" id="1448308"/>
    <lineage>
        <taxon>Eukaryota</taxon>
        <taxon>Fungi</taxon>
        <taxon>Dikarya</taxon>
        <taxon>Ascomycota</taxon>
        <taxon>Pezizomycotina</taxon>
        <taxon>Dothideomycetes</taxon>
        <taxon>Pleosporomycetidae</taxon>
        <taxon>Pleosporales</taxon>
        <taxon>Corynesporascaceae</taxon>
        <taxon>Corynespora</taxon>
    </lineage>
</organism>
<feature type="binding site" description="axial binding residue" evidence="6">
    <location>
        <position position="442"/>
    </location>
    <ligand>
        <name>heme</name>
        <dbReference type="ChEBI" id="CHEBI:30413"/>
    </ligand>
    <ligandPart>
        <name>Fe</name>
        <dbReference type="ChEBI" id="CHEBI:18248"/>
    </ligandPart>
</feature>
<dbReference type="STRING" id="1448308.A0A2T2N2Q4"/>
<evidence type="ECO:0000256" key="4">
    <source>
        <dbReference type="ARBA" id="ARBA00023004"/>
    </source>
</evidence>
<reference evidence="8 9" key="1">
    <citation type="journal article" date="2018" name="Front. Microbiol.">
        <title>Genome-Wide Analysis of Corynespora cassiicola Leaf Fall Disease Putative Effectors.</title>
        <authorList>
            <person name="Lopez D."/>
            <person name="Ribeiro S."/>
            <person name="Label P."/>
            <person name="Fumanal B."/>
            <person name="Venisse J.S."/>
            <person name="Kohler A."/>
            <person name="de Oliveira R.R."/>
            <person name="Labutti K."/>
            <person name="Lipzen A."/>
            <person name="Lail K."/>
            <person name="Bauer D."/>
            <person name="Ohm R.A."/>
            <person name="Barry K.W."/>
            <person name="Spatafora J."/>
            <person name="Grigoriev I.V."/>
            <person name="Martin F.M."/>
            <person name="Pujade-Renaud V."/>
        </authorList>
    </citation>
    <scope>NUCLEOTIDE SEQUENCE [LARGE SCALE GENOMIC DNA]</scope>
    <source>
        <strain evidence="8 9">Philippines</strain>
    </source>
</reference>
<dbReference type="InterPro" id="IPR036396">
    <property type="entry name" value="Cyt_P450_sf"/>
</dbReference>
<feature type="chain" id="PRO_5015561506" evidence="7">
    <location>
        <begin position="29"/>
        <end position="522"/>
    </location>
</feature>
<keyword evidence="4 6" id="KW-0408">Iron</keyword>
<evidence type="ECO:0000313" key="9">
    <source>
        <dbReference type="Proteomes" id="UP000240883"/>
    </source>
</evidence>
<evidence type="ECO:0000256" key="6">
    <source>
        <dbReference type="PIRSR" id="PIRSR602401-1"/>
    </source>
</evidence>
<gene>
    <name evidence="8" type="ORF">BS50DRAFT_579715</name>
</gene>
<keyword evidence="9" id="KW-1185">Reference proteome</keyword>
<evidence type="ECO:0000256" key="7">
    <source>
        <dbReference type="SAM" id="SignalP"/>
    </source>
</evidence>
<evidence type="ECO:0000256" key="3">
    <source>
        <dbReference type="ARBA" id="ARBA00023002"/>
    </source>
</evidence>
<evidence type="ECO:0000313" key="8">
    <source>
        <dbReference type="EMBL" id="PSN59684.1"/>
    </source>
</evidence>
<dbReference type="PANTHER" id="PTHR46300">
    <property type="entry name" value="P450, PUTATIVE (EUROFUNG)-RELATED-RELATED"/>
    <property type="match status" value="1"/>
</dbReference>
<evidence type="ECO:0000256" key="2">
    <source>
        <dbReference type="ARBA" id="ARBA00022723"/>
    </source>
</evidence>
<dbReference type="Proteomes" id="UP000240883">
    <property type="component" value="Unassembled WGS sequence"/>
</dbReference>
<dbReference type="CDD" id="cd11065">
    <property type="entry name" value="CYP64-like"/>
    <property type="match status" value="1"/>
</dbReference>